<dbReference type="InterPro" id="IPR000297">
    <property type="entry name" value="PPIase_PpiC"/>
</dbReference>
<dbReference type="PANTHER" id="PTHR43629">
    <property type="entry name" value="PEPTIDYL-PROLYL CIS-TRANS ISOMERASE"/>
    <property type="match status" value="1"/>
</dbReference>
<dbReference type="EMBL" id="KV784354">
    <property type="protein sequence ID" value="OEU20794.1"/>
    <property type="molecule type" value="Genomic_DNA"/>
</dbReference>
<name>A0A1E7FRP9_9STRA</name>
<dbReference type="InParanoid" id="A0A1E7FRP9"/>
<dbReference type="PANTHER" id="PTHR43629:SF2">
    <property type="entry name" value="RHODANESE-LIKE_PPIC DOMAIN-CONTAINING PROTEIN 12, CHLOROPLASTIC"/>
    <property type="match status" value="1"/>
</dbReference>
<dbReference type="PROSITE" id="PS50198">
    <property type="entry name" value="PPIC_PPIASE_2"/>
    <property type="match status" value="1"/>
</dbReference>
<evidence type="ECO:0000256" key="2">
    <source>
        <dbReference type="RuleBase" id="RU363014"/>
    </source>
</evidence>
<sequence length="122" mass="12986">MGIFDGFSKAFSNAEYGAPPDAVKASARHILVQSAGEAKVIMKMISSGEKTFESCAKEYSTCSSAKQGGSLGSFPPGRMVPEFDKVIFSPDAKIGQLVGPVLTDFGHHIIILDKRKGGGDWF</sequence>
<accession>A0A1E7FRP9</accession>
<dbReference type="Proteomes" id="UP000095751">
    <property type="component" value="Unassembled WGS sequence"/>
</dbReference>
<dbReference type="Gene3D" id="3.10.50.40">
    <property type="match status" value="1"/>
</dbReference>
<keyword evidence="5" id="KW-1185">Reference proteome</keyword>
<dbReference type="KEGG" id="fcy:FRACYDRAFT_180616"/>
<dbReference type="InterPro" id="IPR052204">
    <property type="entry name" value="PpiC/parvulin_rotamase"/>
</dbReference>
<keyword evidence="1 2" id="KW-0697">Rotamase</keyword>
<dbReference type="GO" id="GO:0003755">
    <property type="term" value="F:peptidyl-prolyl cis-trans isomerase activity"/>
    <property type="evidence" value="ECO:0007669"/>
    <property type="project" value="UniProtKB-UniRule"/>
</dbReference>
<dbReference type="InterPro" id="IPR046357">
    <property type="entry name" value="PPIase_dom_sf"/>
</dbReference>
<reference evidence="4 5" key="1">
    <citation type="submission" date="2016-09" db="EMBL/GenBank/DDBJ databases">
        <title>Extensive genetic diversity and differential bi-allelic expression allows diatom success in the polar Southern Ocean.</title>
        <authorList>
            <consortium name="DOE Joint Genome Institute"/>
            <person name="Mock T."/>
            <person name="Otillar R.P."/>
            <person name="Strauss J."/>
            <person name="Dupont C."/>
            <person name="Frickenhaus S."/>
            <person name="Maumus F."/>
            <person name="Mcmullan M."/>
            <person name="Sanges R."/>
            <person name="Schmutz J."/>
            <person name="Toseland A."/>
            <person name="Valas R."/>
            <person name="Veluchamy A."/>
            <person name="Ward B.J."/>
            <person name="Allen A."/>
            <person name="Barry K."/>
            <person name="Falciatore A."/>
            <person name="Ferrante M."/>
            <person name="Fortunato A.E."/>
            <person name="Gloeckner G."/>
            <person name="Gruber A."/>
            <person name="Hipkin R."/>
            <person name="Janech M."/>
            <person name="Kroth P."/>
            <person name="Leese F."/>
            <person name="Lindquist E."/>
            <person name="Lyon B.R."/>
            <person name="Martin J."/>
            <person name="Mayer C."/>
            <person name="Parker M."/>
            <person name="Quesneville H."/>
            <person name="Raymond J."/>
            <person name="Uhlig C."/>
            <person name="Valentin K.U."/>
            <person name="Worden A.Z."/>
            <person name="Armbrust E.V."/>
            <person name="Bowler C."/>
            <person name="Green B."/>
            <person name="Moulton V."/>
            <person name="Van Oosterhout C."/>
            <person name="Grigoriev I."/>
        </authorList>
    </citation>
    <scope>NUCLEOTIDE SEQUENCE [LARGE SCALE GENOMIC DNA]</scope>
    <source>
        <strain evidence="4 5">CCMP1102</strain>
    </source>
</reference>
<dbReference type="OrthoDB" id="1911748at2759"/>
<dbReference type="Pfam" id="PF00639">
    <property type="entry name" value="Rotamase"/>
    <property type="match status" value="1"/>
</dbReference>
<dbReference type="SUPFAM" id="SSF54534">
    <property type="entry name" value="FKBP-like"/>
    <property type="match status" value="1"/>
</dbReference>
<evidence type="ECO:0000259" key="3">
    <source>
        <dbReference type="PROSITE" id="PS50198"/>
    </source>
</evidence>
<protein>
    <recommendedName>
        <fullName evidence="2">Peptidyl-prolyl cis-trans isomerase</fullName>
        <ecNumber evidence="2">5.2.1.8</ecNumber>
    </recommendedName>
</protein>
<evidence type="ECO:0000313" key="5">
    <source>
        <dbReference type="Proteomes" id="UP000095751"/>
    </source>
</evidence>
<dbReference type="AlphaFoldDB" id="A0A1E7FRP9"/>
<evidence type="ECO:0000313" key="4">
    <source>
        <dbReference type="EMBL" id="OEU20794.1"/>
    </source>
</evidence>
<evidence type="ECO:0000256" key="1">
    <source>
        <dbReference type="PROSITE-ProRule" id="PRU00278"/>
    </source>
</evidence>
<gene>
    <name evidence="4" type="ORF">FRACYDRAFT_180616</name>
</gene>
<keyword evidence="1 2" id="KW-0413">Isomerase</keyword>
<organism evidence="4 5">
    <name type="scientific">Fragilariopsis cylindrus CCMP1102</name>
    <dbReference type="NCBI Taxonomy" id="635003"/>
    <lineage>
        <taxon>Eukaryota</taxon>
        <taxon>Sar</taxon>
        <taxon>Stramenopiles</taxon>
        <taxon>Ochrophyta</taxon>
        <taxon>Bacillariophyta</taxon>
        <taxon>Bacillariophyceae</taxon>
        <taxon>Bacillariophycidae</taxon>
        <taxon>Bacillariales</taxon>
        <taxon>Bacillariaceae</taxon>
        <taxon>Fragilariopsis</taxon>
    </lineage>
</organism>
<feature type="domain" description="PpiC" evidence="3">
    <location>
        <begin position="22"/>
        <end position="114"/>
    </location>
</feature>
<proteinExistence type="predicted"/>
<dbReference type="EC" id="5.2.1.8" evidence="2"/>
<comment type="catalytic activity">
    <reaction evidence="2">
        <text>[protein]-peptidylproline (omega=180) = [protein]-peptidylproline (omega=0)</text>
        <dbReference type="Rhea" id="RHEA:16237"/>
        <dbReference type="Rhea" id="RHEA-COMP:10747"/>
        <dbReference type="Rhea" id="RHEA-COMP:10748"/>
        <dbReference type="ChEBI" id="CHEBI:83833"/>
        <dbReference type="ChEBI" id="CHEBI:83834"/>
        <dbReference type="EC" id="5.2.1.8"/>
    </reaction>
</comment>